<feature type="site" description="Important for catalytic activity, responsible for pKa modulation of the active site Glu and correct orientation of both the proton donor and substrate" evidence="5">
    <location>
        <position position="127"/>
    </location>
</feature>
<evidence type="ECO:0000313" key="6">
    <source>
        <dbReference type="EMBL" id="MBD0381504.1"/>
    </source>
</evidence>
<comment type="caution">
    <text evidence="6">The sequence shown here is derived from an EMBL/GenBank/DDBJ whole genome shotgun (WGS) entry which is preliminary data.</text>
</comment>
<keyword evidence="4" id="KW-0326">Glycosidase</keyword>
<keyword evidence="3" id="KW-0378">Hydrolase</keyword>
<evidence type="ECO:0000256" key="1">
    <source>
        <dbReference type="ARBA" id="ARBA00009865"/>
    </source>
</evidence>
<dbReference type="Gene3D" id="2.115.10.20">
    <property type="entry name" value="Glycosyl hydrolase domain, family 43"/>
    <property type="match status" value="2"/>
</dbReference>
<evidence type="ECO:0000313" key="7">
    <source>
        <dbReference type="Proteomes" id="UP000650466"/>
    </source>
</evidence>
<dbReference type="CDD" id="cd08981">
    <property type="entry name" value="GH43_Bt1873-like"/>
    <property type="match status" value="1"/>
</dbReference>
<dbReference type="Proteomes" id="UP000650466">
    <property type="component" value="Unassembled WGS sequence"/>
</dbReference>
<reference evidence="6" key="1">
    <citation type="submission" date="2020-09" db="EMBL/GenBank/DDBJ databases">
        <title>Draft Genome Sequence of Paenibacillus sp. WST5.</title>
        <authorList>
            <person name="Bao Z."/>
        </authorList>
    </citation>
    <scope>NUCLEOTIDE SEQUENCE</scope>
    <source>
        <strain evidence="6">WST5</strain>
    </source>
</reference>
<dbReference type="CDD" id="cd18817">
    <property type="entry name" value="GH43f_LbAraf43-like"/>
    <property type="match status" value="1"/>
</dbReference>
<dbReference type="PANTHER" id="PTHR43817:SF1">
    <property type="entry name" value="HYDROLASE, FAMILY 43, PUTATIVE (AFU_ORTHOLOGUE AFUA_3G01660)-RELATED"/>
    <property type="match status" value="1"/>
</dbReference>
<dbReference type="AlphaFoldDB" id="A0A926QKJ2"/>
<comment type="similarity">
    <text evidence="1">Belongs to the glycosyl hydrolase 43 family.</text>
</comment>
<evidence type="ECO:0000256" key="3">
    <source>
        <dbReference type="ARBA" id="ARBA00022801"/>
    </source>
</evidence>
<dbReference type="GO" id="GO:0004553">
    <property type="term" value="F:hydrolase activity, hydrolyzing O-glycosyl compounds"/>
    <property type="evidence" value="ECO:0007669"/>
    <property type="project" value="InterPro"/>
</dbReference>
<accession>A0A926QKJ2</accession>
<dbReference type="EMBL" id="JACVVD010000004">
    <property type="protein sequence ID" value="MBD0381504.1"/>
    <property type="molecule type" value="Genomic_DNA"/>
</dbReference>
<dbReference type="Pfam" id="PF04616">
    <property type="entry name" value="Glyco_hydro_43"/>
    <property type="match status" value="2"/>
</dbReference>
<dbReference type="InterPro" id="IPR023296">
    <property type="entry name" value="Glyco_hydro_beta-prop_sf"/>
</dbReference>
<sequence length="605" mass="68600">MLTKEQIQIRDPFVLTVKDRKKYFLYGTTDKNVWEGKATGFDVYMSDDLDRWEGPYPAFRPEEGFWADRHYWAPEVYIYEGKFYMFASFKADGTCRGTQILVSDNPVGPFRPHSDGPVTPGDWECLDGTLYVDGAGKPWMIFCHEWLQVQDGEMCALPLSGDLKSADGEPVLLFHASDAPWAVGSGAASNGKKNFVTDGPYLHRAANGDLLMLWSSHGANGYAIGIARSDTGDIRGPWVQDREPLFGQDGGHGMLFTTFEGELMLAIHRPNKTPNERPLFLPICEENGRLSIKRQFRNPIVEQRADPWIYKHTDGYYYFTASVPAYDCIELRRARTIQELGNAEPAVIWRKHAKGRMSAHIWAPEIHYFDGKWYIHFAAGGSDENEKEVWQHRMYVLENDAANPLEPTWVEKGQLRTNWESFSLDATTFEHRGVRYLVWAQEGPDKQGNSNLYIAEMSDPWTIRGKQVLLSKPEFAWETVGFRVNEGPAVLKKNGKIFISYSASATDSNYCMGLLTALDTSDLLDPHSWTKSPEPVFRSSEETGQYGPGHNSFTVSEDGSADILVYHSRSYKQIVGDPLYDPNRHTRVQVLNWNEDGTPNFAIPK</sequence>
<dbReference type="GO" id="GO:0005975">
    <property type="term" value="P:carbohydrate metabolic process"/>
    <property type="evidence" value="ECO:0007669"/>
    <property type="project" value="InterPro"/>
</dbReference>
<organism evidence="6 7">
    <name type="scientific">Paenibacillus sedimenti</name>
    <dbReference type="NCBI Taxonomy" id="2770274"/>
    <lineage>
        <taxon>Bacteria</taxon>
        <taxon>Bacillati</taxon>
        <taxon>Bacillota</taxon>
        <taxon>Bacilli</taxon>
        <taxon>Bacillales</taxon>
        <taxon>Paenibacillaceae</taxon>
        <taxon>Paenibacillus</taxon>
    </lineage>
</organism>
<keyword evidence="7" id="KW-1185">Reference proteome</keyword>
<name>A0A926QKJ2_9BACL</name>
<proteinExistence type="inferred from homology"/>
<evidence type="ECO:0000256" key="4">
    <source>
        <dbReference type="ARBA" id="ARBA00023295"/>
    </source>
</evidence>
<dbReference type="SUPFAM" id="SSF75005">
    <property type="entry name" value="Arabinanase/levansucrase/invertase"/>
    <property type="match status" value="2"/>
</dbReference>
<gene>
    <name evidence="6" type="ORF">ICC18_15355</name>
</gene>
<evidence type="ECO:0000256" key="2">
    <source>
        <dbReference type="ARBA" id="ARBA00022729"/>
    </source>
</evidence>
<evidence type="ECO:0000256" key="5">
    <source>
        <dbReference type="PIRSR" id="PIRSR606710-2"/>
    </source>
</evidence>
<protein>
    <submittedName>
        <fullName evidence="6">Family 43 glycosylhydrolase</fullName>
    </submittedName>
</protein>
<dbReference type="PANTHER" id="PTHR43817">
    <property type="entry name" value="GLYCOSYL HYDROLASE"/>
    <property type="match status" value="1"/>
</dbReference>
<dbReference type="InterPro" id="IPR006710">
    <property type="entry name" value="Glyco_hydro_43"/>
</dbReference>
<keyword evidence="2" id="KW-0732">Signal</keyword>